<dbReference type="Proteomes" id="UP000464053">
    <property type="component" value="Chromosome"/>
</dbReference>
<dbReference type="Gene3D" id="2.40.128.130">
    <property type="entry name" value="Autotransporter beta-domain"/>
    <property type="match status" value="1"/>
</dbReference>
<proteinExistence type="predicted"/>
<sequence length="1057" mass="111938">MNSKKYLGFLPIAGIGMGKTCLLISLLPFSVNGASPWKEESGGIMDVTSGYTSTEQGDYPLYVSGTGSELIVNGDYEFHANSAKSGAAKVENNGKLTIDGATLVNDSSVDPNTSTVAVVDVNSGQLDMKNSTVSTNAATGYGIKATGNSVIDVKDSEITIDGNATEAINVSDSSQLTADGLTINVNSDGAHGIVVASKDASVEIRNSSINFNNSYMVAAIEQKAGSLLVDNLTVKNTGEVNGIVISGKDEIKESSISNSNISVEKGQAISVREATLTLNNVHASNSKDSRNVLDIYANAHVDINGGSYTSTGANANAIWLSSADSSLTIDNATLKTSGNKSHALNAQYGSADATSVKMFTDGEASYGFYTTKTSSGTGLIIETTGKTGVGAFSTLGGYLTLKDSSITTRGVSAHGVAVNPSSVLKINNSTVTTNGDSAAAIYTSLGKMVAKDSTFTSAGDAVGMWALGSDAQALNDVSFDNTKLISTSQETIKVTGSTLKMVATNGSVLEGKGGKLLNAIVNPKDTTKFSEVNLEARGNTTLKGDIYADADSYASVKLFESSTLTGAVENADIEVDDSSQWQMTGTSMVQNLINAGTVAFNSGVVDDVLTVKGDYESNNGTLIFNTALNGDDSATNKLIVEGNTSGTTNVVVNNAGGTGAQTVDGIELIQVNGTSDGEFVQKGRIVAGAYEYELGRGDGSNAGNWYLMNWRMPDDPNNNQPDDNGNNTDKPVKPSRAVVRPEAGGYIANSAAAATLFNLSLFDRLGNRSLSDVNDESQSSLWLRQVAGHNRTYMGNSLDAKSNRYVVQLGGDLLQATVGEGLLHIGPMLGYGRQSTNIRSTVTNYKTESSISGYSVGAYASWFANQSSDTGFWLDSWLQYNWFDSSVSGEGLWTEKYRTEGVSASLEGGYAWKALERQGNNQRTYGFYIQPHAQIIFNGLKTVKMVEQNGTQVVTNENRNWLSRVGVRSWVEESKLAGESNLKPYVEVNWLHNSDPYDVNLNYVKVQQDSGSNRVELKTGIEGKISNNFQLNGSIAVQKGRDHYQDASVMLGAKYTF</sequence>
<dbReference type="PANTHER" id="PTHR12338:SF5">
    <property type="entry name" value="ANTIGEN 43-RELATED"/>
    <property type="match status" value="1"/>
</dbReference>
<dbReference type="SMART" id="SM00869">
    <property type="entry name" value="Autotransporter"/>
    <property type="match status" value="1"/>
</dbReference>
<gene>
    <name evidence="3" type="primary">icsA_4</name>
    <name evidence="3" type="ORF">C7M51_03503</name>
</gene>
<dbReference type="GO" id="GO:0019867">
    <property type="term" value="C:outer membrane"/>
    <property type="evidence" value="ECO:0007669"/>
    <property type="project" value="InterPro"/>
</dbReference>
<dbReference type="AlphaFoldDB" id="A0A6P1Q5E9"/>
<feature type="compositionally biased region" description="Low complexity" evidence="1">
    <location>
        <begin position="715"/>
        <end position="729"/>
    </location>
</feature>
<keyword evidence="4" id="KW-1185">Reference proteome</keyword>
<dbReference type="InterPro" id="IPR012332">
    <property type="entry name" value="Autotransporter_pectin_lyase_C"/>
</dbReference>
<dbReference type="InterPro" id="IPR036709">
    <property type="entry name" value="Autotransporte_beta_dom_sf"/>
</dbReference>
<dbReference type="EMBL" id="CP028271">
    <property type="protein sequence ID" value="QHM73158.1"/>
    <property type="molecule type" value="Genomic_DNA"/>
</dbReference>
<dbReference type="KEGG" id="mint:C7M51_03503"/>
<dbReference type="InterPro" id="IPR005546">
    <property type="entry name" value="Autotransporte_beta"/>
</dbReference>
<dbReference type="CDD" id="cd01344">
    <property type="entry name" value="PL2_Passenger_AT"/>
    <property type="match status" value="1"/>
</dbReference>
<accession>A0A6P1Q5E9</accession>
<reference evidence="3 4" key="1">
    <citation type="submission" date="2018-03" db="EMBL/GenBank/DDBJ databases">
        <title>Pantoea intestinalis SRCM103226 isolated form the mealworm.</title>
        <authorList>
            <person name="Jeong D.-Y."/>
            <person name="Kim J.W."/>
        </authorList>
    </citation>
    <scope>NUCLEOTIDE SEQUENCE [LARGE SCALE GENOMIC DNA]</scope>
    <source>
        <strain evidence="3 4">SRCM103226</strain>
    </source>
</reference>
<evidence type="ECO:0000313" key="3">
    <source>
        <dbReference type="EMBL" id="QHM73158.1"/>
    </source>
</evidence>
<dbReference type="InterPro" id="IPR050909">
    <property type="entry name" value="Bact_Autotransporter_VF"/>
</dbReference>
<dbReference type="SUPFAM" id="SSF51126">
    <property type="entry name" value="Pectin lyase-like"/>
    <property type="match status" value="2"/>
</dbReference>
<name>A0A6P1Q5E9_9GAMM</name>
<dbReference type="Pfam" id="PF18883">
    <property type="entry name" value="AC_1"/>
    <property type="match status" value="1"/>
</dbReference>
<evidence type="ECO:0000259" key="2">
    <source>
        <dbReference type="PROSITE" id="PS51208"/>
    </source>
</evidence>
<dbReference type="SUPFAM" id="SSF103515">
    <property type="entry name" value="Autotransporter"/>
    <property type="match status" value="1"/>
</dbReference>
<dbReference type="RefSeq" id="WP_160622837.1">
    <property type="nucleotide sequence ID" value="NZ_CP028271.1"/>
</dbReference>
<evidence type="ECO:0000256" key="1">
    <source>
        <dbReference type="SAM" id="MobiDB-lite"/>
    </source>
</evidence>
<evidence type="ECO:0000313" key="4">
    <source>
        <dbReference type="Proteomes" id="UP000464053"/>
    </source>
</evidence>
<dbReference type="PANTHER" id="PTHR12338">
    <property type="entry name" value="AUTOTRANSPORTER"/>
    <property type="match status" value="1"/>
</dbReference>
<feature type="region of interest" description="Disordered" evidence="1">
    <location>
        <begin position="711"/>
        <end position="734"/>
    </location>
</feature>
<dbReference type="Pfam" id="PF03797">
    <property type="entry name" value="Autotransporter"/>
    <property type="match status" value="1"/>
</dbReference>
<dbReference type="NCBIfam" id="TIGR01414">
    <property type="entry name" value="autotrans_barl"/>
    <property type="match status" value="1"/>
</dbReference>
<feature type="domain" description="Autotransporter" evidence="2">
    <location>
        <begin position="774"/>
        <end position="1057"/>
    </location>
</feature>
<organism evidence="3 4">
    <name type="scientific">Mixta intestinalis</name>
    <dbReference type="NCBI Taxonomy" id="1615494"/>
    <lineage>
        <taxon>Bacteria</taxon>
        <taxon>Pseudomonadati</taxon>
        <taxon>Pseudomonadota</taxon>
        <taxon>Gammaproteobacteria</taxon>
        <taxon>Enterobacterales</taxon>
        <taxon>Erwiniaceae</taxon>
        <taxon>Mixta</taxon>
    </lineage>
</organism>
<dbReference type="InterPro" id="IPR043990">
    <property type="entry name" value="AC_1"/>
</dbReference>
<protein>
    <submittedName>
        <fullName evidence="3">Outer membrane protein IcsA autotransporter</fullName>
    </submittedName>
</protein>
<dbReference type="Gene3D" id="2.160.20.20">
    <property type="match status" value="1"/>
</dbReference>
<dbReference type="InterPro" id="IPR011050">
    <property type="entry name" value="Pectin_lyase_fold/virulence"/>
</dbReference>
<dbReference type="InterPro" id="IPR006315">
    <property type="entry name" value="OM_autotransptr_brl_dom"/>
</dbReference>
<dbReference type="PROSITE" id="PS51208">
    <property type="entry name" value="AUTOTRANSPORTER"/>
    <property type="match status" value="1"/>
</dbReference>
<dbReference type="OrthoDB" id="6053567at2"/>